<feature type="transmembrane region" description="Helical" evidence="1">
    <location>
        <begin position="12"/>
        <end position="33"/>
    </location>
</feature>
<keyword evidence="1" id="KW-1133">Transmembrane helix</keyword>
<reference evidence="2 3" key="1">
    <citation type="submission" date="2023-03" db="EMBL/GenBank/DDBJ databases">
        <title>Thalassotalea loyana LMG 22536T draft genome sequence.</title>
        <authorList>
            <person name="Sawabe T."/>
        </authorList>
    </citation>
    <scope>NUCLEOTIDE SEQUENCE [LARGE SCALE GENOMIC DNA]</scope>
    <source>
        <strain evidence="2 3">LMG 22536</strain>
    </source>
</reference>
<keyword evidence="3" id="KW-1185">Reference proteome</keyword>
<evidence type="ECO:0000313" key="2">
    <source>
        <dbReference type="EMBL" id="GLX85305.1"/>
    </source>
</evidence>
<evidence type="ECO:0000313" key="3">
    <source>
        <dbReference type="Proteomes" id="UP001157134"/>
    </source>
</evidence>
<evidence type="ECO:0000256" key="1">
    <source>
        <dbReference type="SAM" id="Phobius"/>
    </source>
</evidence>
<protein>
    <submittedName>
        <fullName evidence="2">Uncharacterized protein</fullName>
    </submittedName>
</protein>
<keyword evidence="1" id="KW-0812">Transmembrane</keyword>
<dbReference type="Proteomes" id="UP001157134">
    <property type="component" value="Unassembled WGS sequence"/>
</dbReference>
<comment type="caution">
    <text evidence="2">The sequence shown here is derived from an EMBL/GenBank/DDBJ whole genome shotgun (WGS) entry which is preliminary data.</text>
</comment>
<keyword evidence="1" id="KW-0472">Membrane</keyword>
<feature type="transmembrane region" description="Helical" evidence="1">
    <location>
        <begin position="86"/>
        <end position="106"/>
    </location>
</feature>
<organism evidence="2 3">
    <name type="scientific">Thalassotalea loyana</name>
    <dbReference type="NCBI Taxonomy" id="280483"/>
    <lineage>
        <taxon>Bacteria</taxon>
        <taxon>Pseudomonadati</taxon>
        <taxon>Pseudomonadota</taxon>
        <taxon>Gammaproteobacteria</taxon>
        <taxon>Alteromonadales</taxon>
        <taxon>Colwelliaceae</taxon>
        <taxon>Thalassotalea</taxon>
    </lineage>
</organism>
<accession>A0ABQ6HB08</accession>
<proteinExistence type="predicted"/>
<dbReference type="EMBL" id="BSSV01000003">
    <property type="protein sequence ID" value="GLX85305.1"/>
    <property type="molecule type" value="Genomic_DNA"/>
</dbReference>
<feature type="transmembrane region" description="Helical" evidence="1">
    <location>
        <begin position="40"/>
        <end position="66"/>
    </location>
</feature>
<sequence>MNVEQLIGITEQLTLLSAFLGGFSATFLAAILTTAPSSKIVNWMIICSSFAACCFIICAASSIAVANALQLNVAIDTLTFGTRTSSLSMALGLFSLIACIGLSGWLRSKNIGLVTSVFAGVTAILLAIFV</sequence>
<name>A0ABQ6HB08_9GAMM</name>
<feature type="transmembrane region" description="Helical" evidence="1">
    <location>
        <begin position="111"/>
        <end position="129"/>
    </location>
</feature>
<gene>
    <name evidence="2" type="ORF">tloyanaT_15570</name>
</gene>